<gene>
    <name evidence="6" type="ORF">SAMN02745724_02472</name>
</gene>
<keyword evidence="2 4" id="KW-0547">Nucleotide-binding</keyword>
<feature type="binding site" evidence="4">
    <location>
        <begin position="134"/>
        <end position="142"/>
    </location>
    <ligand>
        <name>ATP</name>
        <dbReference type="ChEBI" id="CHEBI:30616"/>
    </ligand>
</feature>
<feature type="binding site" evidence="4">
    <location>
        <begin position="3"/>
        <end position="7"/>
    </location>
    <ligand>
        <name>ATP</name>
        <dbReference type="ChEBI" id="CHEBI:30616"/>
    </ligand>
</feature>
<dbReference type="NCBIfam" id="TIGR02727">
    <property type="entry name" value="MTHFS_bact"/>
    <property type="match status" value="1"/>
</dbReference>
<name>A0A1I1LRF6_9GAMM</name>
<evidence type="ECO:0000256" key="2">
    <source>
        <dbReference type="ARBA" id="ARBA00022741"/>
    </source>
</evidence>
<dbReference type="PANTHER" id="PTHR23407:SF1">
    <property type="entry name" value="5-FORMYLTETRAHYDROFOLATE CYCLO-LIGASE"/>
    <property type="match status" value="1"/>
</dbReference>
<feature type="binding site" evidence="4">
    <location>
        <position position="54"/>
    </location>
    <ligand>
        <name>substrate</name>
    </ligand>
</feature>
<sequence length="193" mass="22293">MKRSEIRDLVRKKRNALTQKEQKLAAETIKLNLSQVVNGYKNAKIALYLSNDGELNTAKLIELIQKDNHEIYLPVLHPFKSGNLLFQKYEKNSPMKANRYGIFEPELNCSHVCPVSELDIIFTPLVAFDDSGNRLGMGGGFYDRTLAKFYRENWQKPQLIGIAHNCQKVDKLPIESWDVPLKTIITPEKLYRW</sequence>
<keyword evidence="3 4" id="KW-0067">ATP-binding</keyword>
<dbReference type="EC" id="6.3.3.2" evidence="5"/>
<dbReference type="STRING" id="1123010.SAMN02745724_02472"/>
<keyword evidence="7" id="KW-1185">Reference proteome</keyword>
<comment type="similarity">
    <text evidence="1 5">Belongs to the 5-formyltetrahydrofolate cyclo-ligase family.</text>
</comment>
<reference evidence="6 7" key="1">
    <citation type="submission" date="2016-10" db="EMBL/GenBank/DDBJ databases">
        <authorList>
            <person name="de Groot N.N."/>
        </authorList>
    </citation>
    <scope>NUCLEOTIDE SEQUENCE [LARGE SCALE GENOMIC DNA]</scope>
    <source>
        <strain evidence="6 7">DSM 6059</strain>
    </source>
</reference>
<dbReference type="GO" id="GO:0035999">
    <property type="term" value="P:tetrahydrofolate interconversion"/>
    <property type="evidence" value="ECO:0007669"/>
    <property type="project" value="TreeGrafter"/>
</dbReference>
<feature type="binding site" evidence="4">
    <location>
        <position position="49"/>
    </location>
    <ligand>
        <name>substrate</name>
    </ligand>
</feature>
<dbReference type="GO" id="GO:0046872">
    <property type="term" value="F:metal ion binding"/>
    <property type="evidence" value="ECO:0007669"/>
    <property type="project" value="UniProtKB-KW"/>
</dbReference>
<keyword evidence="5" id="KW-0460">Magnesium</keyword>
<dbReference type="PANTHER" id="PTHR23407">
    <property type="entry name" value="ATPASE INHIBITOR/5-FORMYLTETRAHYDROFOLATE CYCLO-LIGASE"/>
    <property type="match status" value="1"/>
</dbReference>
<dbReference type="Proteomes" id="UP000198862">
    <property type="component" value="Unassembled WGS sequence"/>
</dbReference>
<dbReference type="GO" id="GO:0005524">
    <property type="term" value="F:ATP binding"/>
    <property type="evidence" value="ECO:0007669"/>
    <property type="project" value="UniProtKB-KW"/>
</dbReference>
<dbReference type="GO" id="GO:0009396">
    <property type="term" value="P:folic acid-containing compound biosynthetic process"/>
    <property type="evidence" value="ECO:0007669"/>
    <property type="project" value="TreeGrafter"/>
</dbReference>
<dbReference type="Pfam" id="PF01812">
    <property type="entry name" value="5-FTHF_cyc-lig"/>
    <property type="match status" value="1"/>
</dbReference>
<dbReference type="Gene3D" id="3.40.50.10420">
    <property type="entry name" value="NagB/RpiA/CoA transferase-like"/>
    <property type="match status" value="1"/>
</dbReference>
<accession>A0A1I1LRF6</accession>
<dbReference type="InterPro" id="IPR037171">
    <property type="entry name" value="NagB/RpiA_transferase-like"/>
</dbReference>
<dbReference type="AlphaFoldDB" id="A0A1I1LRF6"/>
<comment type="cofactor">
    <cofactor evidence="5">
        <name>Mg(2+)</name>
        <dbReference type="ChEBI" id="CHEBI:18420"/>
    </cofactor>
</comment>
<evidence type="ECO:0000313" key="7">
    <source>
        <dbReference type="Proteomes" id="UP000198862"/>
    </source>
</evidence>
<protein>
    <recommendedName>
        <fullName evidence="5">5-formyltetrahydrofolate cyclo-ligase</fullName>
        <ecNumber evidence="5">6.3.3.2</ecNumber>
    </recommendedName>
</protein>
<dbReference type="SUPFAM" id="SSF100950">
    <property type="entry name" value="NagB/RpiA/CoA transferase-like"/>
    <property type="match status" value="1"/>
</dbReference>
<evidence type="ECO:0000256" key="5">
    <source>
        <dbReference type="RuleBase" id="RU361279"/>
    </source>
</evidence>
<dbReference type="GO" id="GO:0030272">
    <property type="term" value="F:5-formyltetrahydrofolate cyclo-ligase activity"/>
    <property type="evidence" value="ECO:0007669"/>
    <property type="project" value="UniProtKB-EC"/>
</dbReference>
<dbReference type="InterPro" id="IPR024185">
    <property type="entry name" value="FTHF_cligase-like_sf"/>
</dbReference>
<comment type="catalytic activity">
    <reaction evidence="5">
        <text>(6S)-5-formyl-5,6,7,8-tetrahydrofolate + ATP = (6R)-5,10-methenyltetrahydrofolate + ADP + phosphate</text>
        <dbReference type="Rhea" id="RHEA:10488"/>
        <dbReference type="ChEBI" id="CHEBI:30616"/>
        <dbReference type="ChEBI" id="CHEBI:43474"/>
        <dbReference type="ChEBI" id="CHEBI:57455"/>
        <dbReference type="ChEBI" id="CHEBI:57457"/>
        <dbReference type="ChEBI" id="CHEBI:456216"/>
        <dbReference type="EC" id="6.3.3.2"/>
    </reaction>
</comment>
<dbReference type="OrthoDB" id="9801938at2"/>
<proteinExistence type="inferred from homology"/>
<evidence type="ECO:0000313" key="6">
    <source>
        <dbReference type="EMBL" id="SFC75556.1"/>
    </source>
</evidence>
<evidence type="ECO:0000256" key="3">
    <source>
        <dbReference type="ARBA" id="ARBA00022840"/>
    </source>
</evidence>
<dbReference type="PIRSF" id="PIRSF006806">
    <property type="entry name" value="FTHF_cligase"/>
    <property type="match status" value="1"/>
</dbReference>
<dbReference type="EMBL" id="FOLO01000017">
    <property type="protein sequence ID" value="SFC75556.1"/>
    <property type="molecule type" value="Genomic_DNA"/>
</dbReference>
<evidence type="ECO:0000256" key="4">
    <source>
        <dbReference type="PIRSR" id="PIRSR006806-1"/>
    </source>
</evidence>
<keyword evidence="5" id="KW-0479">Metal-binding</keyword>
<organism evidence="6 7">
    <name type="scientific">Pseudoalteromonas denitrificans DSM 6059</name>
    <dbReference type="NCBI Taxonomy" id="1123010"/>
    <lineage>
        <taxon>Bacteria</taxon>
        <taxon>Pseudomonadati</taxon>
        <taxon>Pseudomonadota</taxon>
        <taxon>Gammaproteobacteria</taxon>
        <taxon>Alteromonadales</taxon>
        <taxon>Pseudoalteromonadaceae</taxon>
        <taxon>Pseudoalteromonas</taxon>
    </lineage>
</organism>
<keyword evidence="6" id="KW-0436">Ligase</keyword>
<dbReference type="InterPro" id="IPR002698">
    <property type="entry name" value="FTHF_cligase"/>
</dbReference>
<evidence type="ECO:0000256" key="1">
    <source>
        <dbReference type="ARBA" id="ARBA00010638"/>
    </source>
</evidence>
<dbReference type="RefSeq" id="WP_091984166.1">
    <property type="nucleotide sequence ID" value="NZ_FOLO01000017.1"/>
</dbReference>